<dbReference type="InterPro" id="IPR001986">
    <property type="entry name" value="Enolpyruvate_Tfrase_dom"/>
</dbReference>
<keyword evidence="3 13" id="KW-0963">Cytoplasm</keyword>
<evidence type="ECO:0000256" key="5">
    <source>
        <dbReference type="ARBA" id="ARBA00022679"/>
    </source>
</evidence>
<comment type="similarity">
    <text evidence="11 13">Belongs to the EPSP synthase family. MurA subfamily.</text>
</comment>
<evidence type="ECO:0000313" key="16">
    <source>
        <dbReference type="Proteomes" id="UP000324065"/>
    </source>
</evidence>
<organism evidence="15 16">
    <name type="scientific">Roseospira marina</name>
    <dbReference type="NCBI Taxonomy" id="140057"/>
    <lineage>
        <taxon>Bacteria</taxon>
        <taxon>Pseudomonadati</taxon>
        <taxon>Pseudomonadota</taxon>
        <taxon>Alphaproteobacteria</taxon>
        <taxon>Rhodospirillales</taxon>
        <taxon>Rhodospirillaceae</taxon>
        <taxon>Roseospira</taxon>
    </lineage>
</organism>
<keyword evidence="5 13" id="KW-0808">Transferase</keyword>
<dbReference type="PANTHER" id="PTHR43783:SF1">
    <property type="entry name" value="UDP-N-ACETYLGLUCOSAMINE 1-CARBOXYVINYLTRANSFERASE"/>
    <property type="match status" value="1"/>
</dbReference>
<evidence type="ECO:0000313" key="15">
    <source>
        <dbReference type="EMBL" id="KAA5603977.1"/>
    </source>
</evidence>
<evidence type="ECO:0000256" key="13">
    <source>
        <dbReference type="HAMAP-Rule" id="MF_00111"/>
    </source>
</evidence>
<dbReference type="EC" id="2.5.1.7" evidence="13"/>
<dbReference type="GO" id="GO:0008760">
    <property type="term" value="F:UDP-N-acetylglucosamine 1-carboxyvinyltransferase activity"/>
    <property type="evidence" value="ECO:0007669"/>
    <property type="project" value="UniProtKB-UniRule"/>
</dbReference>
<evidence type="ECO:0000256" key="9">
    <source>
        <dbReference type="ARBA" id="ARBA00023316"/>
    </source>
</evidence>
<dbReference type="NCBIfam" id="NF006873">
    <property type="entry name" value="PRK09369.1"/>
    <property type="match status" value="1"/>
</dbReference>
<dbReference type="EMBL" id="VWPJ01000026">
    <property type="protein sequence ID" value="KAA5603977.1"/>
    <property type="molecule type" value="Genomic_DNA"/>
</dbReference>
<dbReference type="InterPro" id="IPR013792">
    <property type="entry name" value="RNA3'P_cycl/enolpyr_Trfase_a/b"/>
</dbReference>
<reference evidence="15 16" key="1">
    <citation type="submission" date="2019-09" db="EMBL/GenBank/DDBJ databases">
        <title>Genome sequence of Roseospira marina, one of the more divergent members of the non-sulfur purple photosynthetic bacterial family, the Rhodospirillaceae.</title>
        <authorList>
            <person name="Meyer T."/>
            <person name="Kyndt J."/>
        </authorList>
    </citation>
    <scope>NUCLEOTIDE SEQUENCE [LARGE SCALE GENOMIC DNA]</scope>
    <source>
        <strain evidence="15 16">DSM 15113</strain>
    </source>
</reference>
<dbReference type="InterPro" id="IPR050068">
    <property type="entry name" value="MurA_subfamily"/>
</dbReference>
<feature type="binding site" evidence="13">
    <location>
        <position position="323"/>
    </location>
    <ligand>
        <name>UDP-N-acetyl-alpha-D-glucosamine</name>
        <dbReference type="ChEBI" id="CHEBI:57705"/>
    </ligand>
</feature>
<dbReference type="AlphaFoldDB" id="A0A5M6I7W1"/>
<feature type="binding site" evidence="13">
    <location>
        <begin position="137"/>
        <end position="141"/>
    </location>
    <ligand>
        <name>UDP-N-acetyl-alpha-D-glucosamine</name>
        <dbReference type="ChEBI" id="CHEBI:57705"/>
    </ligand>
</feature>
<comment type="caution">
    <text evidence="15">The sequence shown here is derived from an EMBL/GenBank/DDBJ whole genome shotgun (WGS) entry which is preliminary data.</text>
</comment>
<evidence type="ECO:0000256" key="12">
    <source>
        <dbReference type="ARBA" id="ARBA00047527"/>
    </source>
</evidence>
<dbReference type="SUPFAM" id="SSF55205">
    <property type="entry name" value="EPT/RTPC-like"/>
    <property type="match status" value="1"/>
</dbReference>
<gene>
    <name evidence="13 15" type="primary">murA</name>
    <name evidence="15" type="ORF">F1188_18325</name>
</gene>
<evidence type="ECO:0000256" key="2">
    <source>
        <dbReference type="ARBA" id="ARBA00004752"/>
    </source>
</evidence>
<keyword evidence="9 13" id="KW-0961">Cell wall biogenesis/degradation</keyword>
<dbReference type="Pfam" id="PF00275">
    <property type="entry name" value="EPSP_synthase"/>
    <property type="match status" value="1"/>
</dbReference>
<sequence>MDRIRIEGGRRLDGTITISGAKNAALAVMPACLLTDGPLVLTNVPRLMDIESMITLLAQHGALVEDAFAPHPNTASGTADGGATRRLTLRAATIASATAPYDIVRKMRASVLVLGPLLARHGHARVSLPGGCAIGTRPVDLHLKALEALGAEITLEGGYIDARAPAGGLRGAEIVFPTVTVGGTENALMAAVLAQGETVIENAAREPEITDLATCLTAMGAHIEGIGTNTLRIQGVTALHGAEHAILPDRIESGTYALAAAITRGRIRLQGTRADLLQAVIETLEETGVTVTPEADGFTVDARDRTLRGVDVMTKPFPGFPTDMQAQWMALMATAEGASMITENIFENRFMHVPELARMGADINIHGGSAIVRGRAHLSGAEVMATDLRASVCLVLAALAAEGETVVNRVYHLDRGYETVEAKLAACGAAIERLRA</sequence>
<evidence type="ECO:0000256" key="8">
    <source>
        <dbReference type="ARBA" id="ARBA00023306"/>
    </source>
</evidence>
<feature type="modified residue" description="2-(S-cysteinyl)pyruvic acid O-phosphothioketal" evidence="13">
    <location>
        <position position="132"/>
    </location>
</feature>
<dbReference type="OrthoDB" id="9803760at2"/>
<comment type="pathway">
    <text evidence="2 13">Cell wall biogenesis; peptidoglycan biosynthesis.</text>
</comment>
<dbReference type="InterPro" id="IPR005750">
    <property type="entry name" value="UDP_GlcNAc_COvinyl_MurA"/>
</dbReference>
<keyword evidence="7 13" id="KW-0573">Peptidoglycan synthesis</keyword>
<dbReference type="GO" id="GO:0051301">
    <property type="term" value="P:cell division"/>
    <property type="evidence" value="ECO:0007669"/>
    <property type="project" value="UniProtKB-KW"/>
</dbReference>
<keyword evidence="4 13" id="KW-0132">Cell division</keyword>
<dbReference type="GO" id="GO:0019277">
    <property type="term" value="P:UDP-N-acetylgalactosamine biosynthetic process"/>
    <property type="evidence" value="ECO:0007669"/>
    <property type="project" value="InterPro"/>
</dbReference>
<feature type="binding site" evidence="13">
    <location>
        <position position="108"/>
    </location>
    <ligand>
        <name>UDP-N-acetyl-alpha-D-glucosamine</name>
        <dbReference type="ChEBI" id="CHEBI:57705"/>
    </ligand>
</feature>
<comment type="caution">
    <text evidence="13">Lacks conserved residue(s) required for the propagation of feature annotation.</text>
</comment>
<evidence type="ECO:0000256" key="10">
    <source>
        <dbReference type="ARBA" id="ARBA00023317"/>
    </source>
</evidence>
<feature type="domain" description="Enolpyruvate transferase" evidence="14">
    <location>
        <begin position="7"/>
        <end position="424"/>
    </location>
</feature>
<evidence type="ECO:0000259" key="14">
    <source>
        <dbReference type="Pfam" id="PF00275"/>
    </source>
</evidence>
<dbReference type="Proteomes" id="UP000324065">
    <property type="component" value="Unassembled WGS sequence"/>
</dbReference>
<protein>
    <recommendedName>
        <fullName evidence="13">UDP-N-acetylglucosamine 1-carboxyvinyltransferase</fullName>
        <ecNumber evidence="13">2.5.1.7</ecNumber>
    </recommendedName>
    <alternativeName>
        <fullName evidence="13">Enoylpyruvate transferase</fullName>
    </alternativeName>
    <alternativeName>
        <fullName evidence="13">UDP-N-acetylglucosamine enolpyruvyl transferase</fullName>
        <shortName evidence="13">EPT</shortName>
    </alternativeName>
</protein>
<feature type="binding site" evidence="13">
    <location>
        <position position="345"/>
    </location>
    <ligand>
        <name>UDP-N-acetyl-alpha-D-glucosamine</name>
        <dbReference type="ChEBI" id="CHEBI:57705"/>
    </ligand>
</feature>
<dbReference type="UniPathway" id="UPA00219"/>
<dbReference type="GO" id="GO:0005737">
    <property type="term" value="C:cytoplasm"/>
    <property type="evidence" value="ECO:0007669"/>
    <property type="project" value="UniProtKB-SubCell"/>
</dbReference>
<dbReference type="GO" id="GO:0071555">
    <property type="term" value="P:cell wall organization"/>
    <property type="evidence" value="ECO:0007669"/>
    <property type="project" value="UniProtKB-KW"/>
</dbReference>
<comment type="subcellular location">
    <subcellularLocation>
        <location evidence="1 13">Cytoplasm</location>
    </subcellularLocation>
</comment>
<dbReference type="CDD" id="cd01555">
    <property type="entry name" value="UdpNAET"/>
    <property type="match status" value="1"/>
</dbReference>
<dbReference type="GO" id="GO:0008360">
    <property type="term" value="P:regulation of cell shape"/>
    <property type="evidence" value="ECO:0007669"/>
    <property type="project" value="UniProtKB-KW"/>
</dbReference>
<evidence type="ECO:0000256" key="11">
    <source>
        <dbReference type="ARBA" id="ARBA00038367"/>
    </source>
</evidence>
<keyword evidence="16" id="KW-1185">Reference proteome</keyword>
<dbReference type="HAMAP" id="MF_00111">
    <property type="entry name" value="MurA"/>
    <property type="match status" value="1"/>
</dbReference>
<evidence type="ECO:0000256" key="6">
    <source>
        <dbReference type="ARBA" id="ARBA00022960"/>
    </source>
</evidence>
<keyword evidence="8 13" id="KW-0131">Cell cycle</keyword>
<keyword evidence="10 13" id="KW-0670">Pyruvate</keyword>
<feature type="binding site" evidence="13">
    <location>
        <begin position="22"/>
        <end position="23"/>
    </location>
    <ligand>
        <name>phosphoenolpyruvate</name>
        <dbReference type="ChEBI" id="CHEBI:58702"/>
    </ligand>
</feature>
<evidence type="ECO:0000256" key="1">
    <source>
        <dbReference type="ARBA" id="ARBA00004496"/>
    </source>
</evidence>
<keyword evidence="6 13" id="KW-0133">Cell shape</keyword>
<proteinExistence type="inferred from homology"/>
<feature type="active site" description="Proton donor" evidence="13">
    <location>
        <position position="132"/>
    </location>
</feature>
<name>A0A5M6I7W1_9PROT</name>
<dbReference type="FunFam" id="3.65.10.10:FF:000001">
    <property type="entry name" value="UDP-N-acetylglucosamine 1-carboxyvinyltransferase"/>
    <property type="match status" value="1"/>
</dbReference>
<dbReference type="GO" id="GO:0009252">
    <property type="term" value="P:peptidoglycan biosynthetic process"/>
    <property type="evidence" value="ECO:0007669"/>
    <property type="project" value="UniProtKB-UniRule"/>
</dbReference>
<dbReference type="PANTHER" id="PTHR43783">
    <property type="entry name" value="UDP-N-ACETYLGLUCOSAMINE 1-CARBOXYVINYLTRANSFERASE"/>
    <property type="match status" value="1"/>
</dbReference>
<dbReference type="InterPro" id="IPR036968">
    <property type="entry name" value="Enolpyruvate_Tfrase_sf"/>
</dbReference>
<evidence type="ECO:0000256" key="7">
    <source>
        <dbReference type="ARBA" id="ARBA00022984"/>
    </source>
</evidence>
<accession>A0A5M6I7W1</accession>
<comment type="catalytic activity">
    <reaction evidence="12 13">
        <text>phosphoenolpyruvate + UDP-N-acetyl-alpha-D-glucosamine = UDP-N-acetyl-3-O-(1-carboxyvinyl)-alpha-D-glucosamine + phosphate</text>
        <dbReference type="Rhea" id="RHEA:18681"/>
        <dbReference type="ChEBI" id="CHEBI:43474"/>
        <dbReference type="ChEBI" id="CHEBI:57705"/>
        <dbReference type="ChEBI" id="CHEBI:58702"/>
        <dbReference type="ChEBI" id="CHEBI:68483"/>
        <dbReference type="EC" id="2.5.1.7"/>
    </reaction>
</comment>
<evidence type="ECO:0000256" key="3">
    <source>
        <dbReference type="ARBA" id="ARBA00022490"/>
    </source>
</evidence>
<dbReference type="NCBIfam" id="TIGR01072">
    <property type="entry name" value="murA"/>
    <property type="match status" value="1"/>
</dbReference>
<evidence type="ECO:0000256" key="4">
    <source>
        <dbReference type="ARBA" id="ARBA00022618"/>
    </source>
</evidence>
<dbReference type="Gene3D" id="3.65.10.10">
    <property type="entry name" value="Enolpyruvate transferase domain"/>
    <property type="match status" value="2"/>
</dbReference>
<comment type="function">
    <text evidence="13">Cell wall formation. Adds enolpyruvyl to UDP-N-acetylglucosamine.</text>
</comment>
<dbReference type="RefSeq" id="WP_150063900.1">
    <property type="nucleotide sequence ID" value="NZ_JACHII010000026.1"/>
</dbReference>